<sequence>MGARAEDAFLLLHLHLSPSALLSLSRGSPAPASSHYVEMQQVTVGEPTCEYAVRRRQRHPGQYIYRINHHSSRAVQYNGATNWLLAPLSPQIRVGKVAGARRFVEHLAGAARQRALGRCSSDDGGARGPAGLGGDGAKAQRRGDRPGKRLNGRWGARAAAAARPDGGGSGRVRPCLVHKS</sequence>
<name>C1KV18_AEGSP</name>
<keyword evidence="2" id="KW-0732">Signal</keyword>
<dbReference type="EMBL" id="FM242577">
    <property type="protein sequence ID" value="CAR85685.1"/>
    <property type="molecule type" value="Genomic_DNA"/>
</dbReference>
<feature type="region of interest" description="Disordered" evidence="1">
    <location>
        <begin position="114"/>
        <end position="180"/>
    </location>
</feature>
<reference evidence="3" key="1">
    <citation type="submission" date="2008-10" db="EMBL/GenBank/DDBJ databases">
        <title>New insight into the origin of the B genome of hexaploid wheat: Evolutionary relationships, at the SPA genomic region with the S genome of the diploid relative Aegilops speltoides.</title>
        <authorList>
            <person name="Salse J."/>
            <person name="Chague V."/>
            <person name="Bolot S."/>
            <person name="Magdelenat G."/>
            <person name="Huneau C."/>
            <person name="Pont C."/>
            <person name="Belcram H."/>
            <person name="Couloux A."/>
            <person name="Gardais S."/>
            <person name="Evrard A."/>
            <person name="Segurens B."/>
            <person name="Charles M."/>
            <person name="Ravel C."/>
            <person name="Samain S."/>
            <person name="Charmet G."/>
            <person name="Boudet N."/>
            <person name="Chalhoub B."/>
        </authorList>
    </citation>
    <scope>NUCLEOTIDE SEQUENCE</scope>
</reference>
<protein>
    <submittedName>
        <fullName evidence="3">Uncharacterized protein</fullName>
    </submittedName>
</protein>
<organism evidence="3">
    <name type="scientific">Aegilops speltoides</name>
    <name type="common">Goatgrass</name>
    <name type="synonym">Triticum speltoides</name>
    <dbReference type="NCBI Taxonomy" id="4573"/>
    <lineage>
        <taxon>Eukaryota</taxon>
        <taxon>Viridiplantae</taxon>
        <taxon>Streptophyta</taxon>
        <taxon>Embryophyta</taxon>
        <taxon>Tracheophyta</taxon>
        <taxon>Spermatophyta</taxon>
        <taxon>Magnoliopsida</taxon>
        <taxon>Liliopsida</taxon>
        <taxon>Poales</taxon>
        <taxon>Poaceae</taxon>
        <taxon>BOP clade</taxon>
        <taxon>Pooideae</taxon>
        <taxon>Triticodae</taxon>
        <taxon>Triticeae</taxon>
        <taxon>Triticinae</taxon>
        <taxon>Aegilops</taxon>
    </lineage>
</organism>
<evidence type="ECO:0000256" key="1">
    <source>
        <dbReference type="SAM" id="MobiDB-lite"/>
    </source>
</evidence>
<evidence type="ECO:0000313" key="3">
    <source>
        <dbReference type="EMBL" id="CAR85685.1"/>
    </source>
</evidence>
<accession>C1KV18</accession>
<feature type="compositionally biased region" description="Low complexity" evidence="1">
    <location>
        <begin position="152"/>
        <end position="164"/>
    </location>
</feature>
<feature type="compositionally biased region" description="Gly residues" evidence="1">
    <location>
        <begin position="126"/>
        <end position="136"/>
    </location>
</feature>
<feature type="signal peptide" evidence="2">
    <location>
        <begin position="1"/>
        <end position="27"/>
    </location>
</feature>
<dbReference type="AlphaFoldDB" id="C1KV18"/>
<evidence type="ECO:0000256" key="2">
    <source>
        <dbReference type="SAM" id="SignalP"/>
    </source>
</evidence>
<feature type="chain" id="PRO_5002909807" evidence="2">
    <location>
        <begin position="28"/>
        <end position="180"/>
    </location>
</feature>
<proteinExistence type="predicted"/>